<dbReference type="SMART" id="SM00471">
    <property type="entry name" value="HDc"/>
    <property type="match status" value="1"/>
</dbReference>
<evidence type="ECO:0000313" key="14">
    <source>
        <dbReference type="EMBL" id="GAA3717256.1"/>
    </source>
</evidence>
<comment type="function">
    <text evidence="5">In eubacteria ppGpp (guanosine 3'-diphosphate 5'-diphosphate) is a mediator of the stringent response that coordinates a variety of cellular activities in response to changes in nutritional abundance. This enzyme catalyzes the formation of pppGpp which is then hydrolyzed to form ppGpp.</text>
</comment>
<dbReference type="InterPro" id="IPR007685">
    <property type="entry name" value="RelA_SpoT"/>
</dbReference>
<dbReference type="Pfam" id="PF13291">
    <property type="entry name" value="ACT_4"/>
    <property type="match status" value="1"/>
</dbReference>
<sequence>MMILISVMGSGEDMNKEYPYSADQVIQMCSAYMNEKDMGMIEKAYKLAHEAHEGQYRKSGEPYILHPVQVAGILAELKLDGPTIIAGFLHDVVEDTPYTFEDLVGMFNEEVAVIVDGVTKLEKVKYKSKQEEQAENHRKLFIAIAKDIRVILVKLADRLHNMRTLKAMPEAKQIRTSQETLEIYAPLAHRLGISSIKWELEDIALRYIEPQQYFKIVSLMKKRRSEREVVINDAMERIEEEMANTKIKGQLSGRPKHIYSIYRKMKKDHKQFDQIFDLLAIRVLVDNIKDCYAVLGVIHTIWKPMPGRFKDYIAMPKPNMYQSLHTTVVGPNGDPLEIQIRTYEMHDIAEHGVAAHWAYKEGKELKEEPSRDKRLHWFQDLIDQETSSPDAEEFMEALKTDLLSDKVYVFTPNGDVVELPKGAIPIDFAYQVHTEVGNKMIGAKVNGKIVPIDYELSTGEIVEIRTSKQSYGPSLDWLKLVKSSSSKNKIRAFFKKQDRASNIEKGRFAVEHEIKNREYKPDNILKPQHMEPVLERYNLNSEDDLFAMVGFGGITAQQVTNRLMEKFKVTEEKSNVVEEIDRTHHYKEISTESGVYVQGMDNMLINLSKCCNPIPGDEIIGFITKGHGVKVHVTSCPNIRNETERLIDVEWVKNKDKDRKYQADLEITGYDRQGLVNEVLNMIAGTKFPITRVNGRADIDNHAKISLSVMVHNVTDLYRIVDKIKQLPDIYSVERVFK</sequence>
<evidence type="ECO:0000259" key="13">
    <source>
        <dbReference type="PROSITE" id="PS51880"/>
    </source>
</evidence>
<evidence type="ECO:0000256" key="8">
    <source>
        <dbReference type="ARBA" id="ARBA00033308"/>
    </source>
</evidence>
<name>A0ABP7ECE0_9STAP</name>
<dbReference type="Gene3D" id="3.10.20.30">
    <property type="match status" value="1"/>
</dbReference>
<dbReference type="SUPFAM" id="SSF81271">
    <property type="entry name" value="TGS-like"/>
    <property type="match status" value="1"/>
</dbReference>
<evidence type="ECO:0000256" key="4">
    <source>
        <dbReference type="ARBA" id="ARBA00023134"/>
    </source>
</evidence>
<dbReference type="Pfam" id="PF19296">
    <property type="entry name" value="RelA_AH_RIS"/>
    <property type="match status" value="1"/>
</dbReference>
<protein>
    <recommendedName>
        <fullName evidence="3">GTP pyrophosphokinase</fullName>
        <ecNumber evidence="2">2.7.6.5</ecNumber>
    </recommendedName>
    <alternativeName>
        <fullName evidence="7">(p)ppGpp synthase</fullName>
    </alternativeName>
    <alternativeName>
        <fullName evidence="6">ATP:GTP 3'-pyrophosphotransferase</fullName>
    </alternativeName>
    <alternativeName>
        <fullName evidence="8">ppGpp synthase I</fullName>
    </alternativeName>
</protein>
<evidence type="ECO:0000256" key="10">
    <source>
        <dbReference type="RuleBase" id="RU003847"/>
    </source>
</evidence>
<dbReference type="CDD" id="cd05399">
    <property type="entry name" value="NT_Rel-Spo_like"/>
    <property type="match status" value="1"/>
</dbReference>
<organism evidence="14 15">
    <name type="scientific">Salinicoccus jeotgali</name>
    <dbReference type="NCBI Taxonomy" id="381634"/>
    <lineage>
        <taxon>Bacteria</taxon>
        <taxon>Bacillati</taxon>
        <taxon>Bacillota</taxon>
        <taxon>Bacilli</taxon>
        <taxon>Bacillales</taxon>
        <taxon>Staphylococcaceae</taxon>
        <taxon>Salinicoccus</taxon>
    </lineage>
</organism>
<dbReference type="Pfam" id="PF02824">
    <property type="entry name" value="TGS"/>
    <property type="match status" value="1"/>
</dbReference>
<evidence type="ECO:0000256" key="7">
    <source>
        <dbReference type="ARBA" id="ARBA00032407"/>
    </source>
</evidence>
<accession>A0ABP7ECE0</accession>
<dbReference type="PROSITE" id="PS51671">
    <property type="entry name" value="ACT"/>
    <property type="match status" value="1"/>
</dbReference>
<dbReference type="InterPro" id="IPR033655">
    <property type="entry name" value="TGS_RelA/SpoT"/>
</dbReference>
<evidence type="ECO:0000313" key="15">
    <source>
        <dbReference type="Proteomes" id="UP001500920"/>
    </source>
</evidence>
<dbReference type="InterPro" id="IPR004811">
    <property type="entry name" value="RelA/Spo_fam"/>
</dbReference>
<dbReference type="InterPro" id="IPR045865">
    <property type="entry name" value="ACT-like_dom_sf"/>
</dbReference>
<dbReference type="InterPro" id="IPR012676">
    <property type="entry name" value="TGS-like"/>
</dbReference>
<dbReference type="CDD" id="cd00077">
    <property type="entry name" value="HDc"/>
    <property type="match status" value="1"/>
</dbReference>
<dbReference type="SUPFAM" id="SSF109604">
    <property type="entry name" value="HD-domain/PDEase-like"/>
    <property type="match status" value="1"/>
</dbReference>
<comment type="caution">
    <text evidence="14">The sequence shown here is derived from an EMBL/GenBank/DDBJ whole genome shotgun (WGS) entry which is preliminary data.</text>
</comment>
<dbReference type="CDD" id="cd01668">
    <property type="entry name" value="TGS_RSH"/>
    <property type="match status" value="1"/>
</dbReference>
<feature type="domain" description="TGS" evidence="13">
    <location>
        <begin position="405"/>
        <end position="466"/>
    </location>
</feature>
<dbReference type="PANTHER" id="PTHR21262:SF31">
    <property type="entry name" value="GTP PYROPHOSPHOKINASE"/>
    <property type="match status" value="1"/>
</dbReference>
<comment type="catalytic activity">
    <reaction evidence="9">
        <text>GTP + ATP = guanosine 3'-diphosphate 5'-triphosphate + AMP</text>
        <dbReference type="Rhea" id="RHEA:22088"/>
        <dbReference type="ChEBI" id="CHEBI:30616"/>
        <dbReference type="ChEBI" id="CHEBI:37565"/>
        <dbReference type="ChEBI" id="CHEBI:142410"/>
        <dbReference type="ChEBI" id="CHEBI:456215"/>
        <dbReference type="EC" id="2.7.6.5"/>
    </reaction>
</comment>
<gene>
    <name evidence="14" type="ORF">GCM10022378_04300</name>
</gene>
<evidence type="ECO:0000256" key="5">
    <source>
        <dbReference type="ARBA" id="ARBA00024961"/>
    </source>
</evidence>
<keyword evidence="4" id="KW-0547">Nucleotide-binding</keyword>
<dbReference type="SUPFAM" id="SSF81301">
    <property type="entry name" value="Nucleotidyltransferase"/>
    <property type="match status" value="1"/>
</dbReference>
<dbReference type="PROSITE" id="PS51831">
    <property type="entry name" value="HD"/>
    <property type="match status" value="1"/>
</dbReference>
<dbReference type="PANTHER" id="PTHR21262">
    <property type="entry name" value="GUANOSINE-3',5'-BIS DIPHOSPHATE 3'-PYROPHOSPHOHYDROLASE"/>
    <property type="match status" value="1"/>
</dbReference>
<dbReference type="Proteomes" id="UP001500920">
    <property type="component" value="Unassembled WGS sequence"/>
</dbReference>
<dbReference type="Gene3D" id="3.30.460.10">
    <property type="entry name" value="Beta Polymerase, domain 2"/>
    <property type="match status" value="1"/>
</dbReference>
<keyword evidence="4" id="KW-0342">GTP-binding</keyword>
<proteinExistence type="inferred from homology"/>
<comment type="similarity">
    <text evidence="10">Belongs to the relA/spoT family.</text>
</comment>
<evidence type="ECO:0000259" key="12">
    <source>
        <dbReference type="PROSITE" id="PS51831"/>
    </source>
</evidence>
<reference evidence="15" key="1">
    <citation type="journal article" date="2019" name="Int. J. Syst. Evol. Microbiol.">
        <title>The Global Catalogue of Microorganisms (GCM) 10K type strain sequencing project: providing services to taxonomists for standard genome sequencing and annotation.</title>
        <authorList>
            <consortium name="The Broad Institute Genomics Platform"/>
            <consortium name="The Broad Institute Genome Sequencing Center for Infectious Disease"/>
            <person name="Wu L."/>
            <person name="Ma J."/>
        </authorList>
    </citation>
    <scope>NUCLEOTIDE SEQUENCE [LARGE SCALE GENOMIC DNA]</scope>
    <source>
        <strain evidence="15">JCM 16981</strain>
    </source>
</reference>
<dbReference type="InterPro" id="IPR045600">
    <property type="entry name" value="RelA/SpoT_AH_RIS"/>
</dbReference>
<dbReference type="InterPro" id="IPR043519">
    <property type="entry name" value="NT_sf"/>
</dbReference>
<evidence type="ECO:0000256" key="6">
    <source>
        <dbReference type="ARBA" id="ARBA00029754"/>
    </source>
</evidence>
<dbReference type="InterPro" id="IPR004095">
    <property type="entry name" value="TGS"/>
</dbReference>
<dbReference type="Pfam" id="PF04607">
    <property type="entry name" value="RelA_SpoT"/>
    <property type="match status" value="1"/>
</dbReference>
<dbReference type="InterPro" id="IPR006674">
    <property type="entry name" value="HD_domain"/>
</dbReference>
<dbReference type="InterPro" id="IPR002912">
    <property type="entry name" value="ACT_dom"/>
</dbReference>
<dbReference type="CDD" id="cd04876">
    <property type="entry name" value="ACT_RelA-SpoT"/>
    <property type="match status" value="1"/>
</dbReference>
<dbReference type="Pfam" id="PF13328">
    <property type="entry name" value="HD_4"/>
    <property type="match status" value="1"/>
</dbReference>
<dbReference type="Gene3D" id="1.10.3210.10">
    <property type="entry name" value="Hypothetical protein af1432"/>
    <property type="match status" value="1"/>
</dbReference>
<evidence type="ECO:0000256" key="1">
    <source>
        <dbReference type="ARBA" id="ARBA00004976"/>
    </source>
</evidence>
<dbReference type="SUPFAM" id="SSF55021">
    <property type="entry name" value="ACT-like"/>
    <property type="match status" value="1"/>
</dbReference>
<feature type="domain" description="ACT" evidence="11">
    <location>
        <begin position="664"/>
        <end position="738"/>
    </location>
</feature>
<comment type="pathway">
    <text evidence="1">Purine metabolism; ppGpp biosynthesis; ppGpp from GTP: step 1/2.</text>
</comment>
<evidence type="ECO:0000256" key="9">
    <source>
        <dbReference type="ARBA" id="ARBA00048244"/>
    </source>
</evidence>
<evidence type="ECO:0000256" key="2">
    <source>
        <dbReference type="ARBA" id="ARBA00013251"/>
    </source>
</evidence>
<evidence type="ECO:0000256" key="3">
    <source>
        <dbReference type="ARBA" id="ARBA00019852"/>
    </source>
</evidence>
<feature type="domain" description="HD" evidence="12">
    <location>
        <begin position="63"/>
        <end position="162"/>
    </location>
</feature>
<dbReference type="InterPro" id="IPR003607">
    <property type="entry name" value="HD/PDEase_dom"/>
</dbReference>
<dbReference type="PROSITE" id="PS51880">
    <property type="entry name" value="TGS"/>
    <property type="match status" value="1"/>
</dbReference>
<dbReference type="EMBL" id="BAABCK010000012">
    <property type="protein sequence ID" value="GAA3717256.1"/>
    <property type="molecule type" value="Genomic_DNA"/>
</dbReference>
<evidence type="ECO:0000259" key="11">
    <source>
        <dbReference type="PROSITE" id="PS51671"/>
    </source>
</evidence>
<keyword evidence="15" id="KW-1185">Reference proteome</keyword>
<dbReference type="InterPro" id="IPR012675">
    <property type="entry name" value="Beta-grasp_dom_sf"/>
</dbReference>
<dbReference type="EC" id="2.7.6.5" evidence="2"/>
<dbReference type="SMART" id="SM00954">
    <property type="entry name" value="RelA_SpoT"/>
    <property type="match status" value="1"/>
</dbReference>
<dbReference type="NCBIfam" id="TIGR00691">
    <property type="entry name" value="spoT_relA"/>
    <property type="match status" value="1"/>
</dbReference>
<dbReference type="Gene3D" id="3.30.70.260">
    <property type="match status" value="1"/>
</dbReference>